<name>A0ABZ0SBE6_9GAMM</name>
<sequence length="258" mass="28887">MKISLACYPTACAERAERQPSSWAYEVRARLETAVRDGLAEFARLKLNPVDRMIACWGRAPRVYSQHWPVRDGDELVPPTRAMREAARVVAEEEVSRLSGGLVTVEDLDAESRLAVIALGINGLGDFAFDDALQMSRSLNFHLQQRNGNYRVSDALVAYASASDSERAAPLAIRGNRLRLLKPEERARVRLDNPQTLWDRLCGLILLYRDGGIVAARNYLSAHGQLDNPALRGLLKVWANECGDETLQREARLIDYEL</sequence>
<protein>
    <submittedName>
        <fullName evidence="1">Uncharacterized protein</fullName>
    </submittedName>
</protein>
<evidence type="ECO:0000313" key="2">
    <source>
        <dbReference type="Proteomes" id="UP001432180"/>
    </source>
</evidence>
<organism evidence="1 2">
    <name type="scientific">Thiorhodovibrio winogradskyi</name>
    <dbReference type="NCBI Taxonomy" id="77007"/>
    <lineage>
        <taxon>Bacteria</taxon>
        <taxon>Pseudomonadati</taxon>
        <taxon>Pseudomonadota</taxon>
        <taxon>Gammaproteobacteria</taxon>
        <taxon>Chromatiales</taxon>
        <taxon>Chromatiaceae</taxon>
        <taxon>Thiorhodovibrio</taxon>
    </lineage>
</organism>
<proteinExistence type="predicted"/>
<dbReference type="RefSeq" id="WP_328984121.1">
    <property type="nucleotide sequence ID" value="NZ_CP121472.1"/>
</dbReference>
<dbReference type="EMBL" id="CP121472">
    <property type="protein sequence ID" value="WPL18353.1"/>
    <property type="molecule type" value="Genomic_DNA"/>
</dbReference>
<keyword evidence="2" id="KW-1185">Reference proteome</keyword>
<dbReference type="Proteomes" id="UP001432180">
    <property type="component" value="Chromosome"/>
</dbReference>
<reference evidence="1 2" key="1">
    <citation type="journal article" date="2023" name="Microorganisms">
        <title>Thiorhodovibrio frisius and Trv. litoralis spp. nov., Two Novel Members from a Clade of Fastidious Purple Sulfur Bacteria That Exhibit Unique Red-Shifted Light-Harvesting Capabilities.</title>
        <authorList>
            <person name="Methner A."/>
            <person name="Kuzyk S.B."/>
            <person name="Petersen J."/>
            <person name="Bauer S."/>
            <person name="Brinkmann H."/>
            <person name="Sichau K."/>
            <person name="Wanner G."/>
            <person name="Wolf J."/>
            <person name="Neumann-Schaal M."/>
            <person name="Henke P."/>
            <person name="Tank M."/>
            <person name="Sproer C."/>
            <person name="Bunk B."/>
            <person name="Overmann J."/>
        </authorList>
    </citation>
    <scope>NUCLEOTIDE SEQUENCE [LARGE SCALE GENOMIC DNA]</scope>
    <source>
        <strain evidence="1 2">DSM 6702</strain>
    </source>
</reference>
<accession>A0ABZ0SBE6</accession>
<evidence type="ECO:0000313" key="1">
    <source>
        <dbReference type="EMBL" id="WPL18353.1"/>
    </source>
</evidence>
<gene>
    <name evidence="1" type="ORF">Thiowin_03424</name>
</gene>